<organism evidence="1 2">
    <name type="scientific">Latimeria chalumnae</name>
    <name type="common">Coelacanth</name>
    <dbReference type="NCBI Taxonomy" id="7897"/>
    <lineage>
        <taxon>Eukaryota</taxon>
        <taxon>Metazoa</taxon>
        <taxon>Chordata</taxon>
        <taxon>Craniata</taxon>
        <taxon>Vertebrata</taxon>
        <taxon>Euteleostomi</taxon>
        <taxon>Coelacanthiformes</taxon>
        <taxon>Coelacanthidae</taxon>
        <taxon>Latimeria</taxon>
    </lineage>
</organism>
<reference evidence="1" key="2">
    <citation type="submission" date="2025-08" db="UniProtKB">
        <authorList>
            <consortium name="Ensembl"/>
        </authorList>
    </citation>
    <scope>IDENTIFICATION</scope>
</reference>
<dbReference type="InterPro" id="IPR043128">
    <property type="entry name" value="Rev_trsase/Diguanyl_cyclase"/>
</dbReference>
<accession>H2ZYW3</accession>
<dbReference type="eggNOG" id="ENOG502SQK1">
    <property type="taxonomic scope" value="Eukaryota"/>
</dbReference>
<dbReference type="Gene3D" id="3.30.70.270">
    <property type="match status" value="1"/>
</dbReference>
<dbReference type="SUPFAM" id="SSF56672">
    <property type="entry name" value="DNA/RNA polymerases"/>
    <property type="match status" value="1"/>
</dbReference>
<name>H2ZYW3_LATCH</name>
<protein>
    <recommendedName>
        <fullName evidence="3">Reverse transcriptase domain-containing protein</fullName>
    </recommendedName>
</protein>
<proteinExistence type="predicted"/>
<reference evidence="1" key="3">
    <citation type="submission" date="2025-09" db="UniProtKB">
        <authorList>
            <consortium name="Ensembl"/>
        </authorList>
    </citation>
    <scope>IDENTIFICATION</scope>
</reference>
<dbReference type="GeneTree" id="ENSGT00660000097062"/>
<sequence>GRTHLCLHNWRRITSDPWVFSTAGGFRIEFVSHPGQGFPPQDLVFSWEQRALLQAEVESLVRKQAVSRVVPGEKLAFISSLFLVPKKDGGFHPVINLRALNEVVVYHHFKMEGIRLLRDTLQSQDWMAQLDLKDAYFMVLIHPGDRRFLRFRW</sequence>
<dbReference type="EMBL" id="AFYH01243969">
    <property type="status" value="NOT_ANNOTATED_CDS"/>
    <property type="molecule type" value="Genomic_DNA"/>
</dbReference>
<evidence type="ECO:0008006" key="3">
    <source>
        <dbReference type="Google" id="ProtNLM"/>
    </source>
</evidence>
<evidence type="ECO:0000313" key="2">
    <source>
        <dbReference type="Proteomes" id="UP000008672"/>
    </source>
</evidence>
<evidence type="ECO:0000313" key="1">
    <source>
        <dbReference type="Ensembl" id="ENSLACP00000002584.1"/>
    </source>
</evidence>
<keyword evidence="2" id="KW-1185">Reference proteome</keyword>
<dbReference type="HOGENOM" id="CLU_106422_0_0_1"/>
<dbReference type="InParanoid" id="H2ZYW3"/>
<dbReference type="Gene3D" id="3.10.10.10">
    <property type="entry name" value="HIV Type 1 Reverse Transcriptase, subunit A, domain 1"/>
    <property type="match status" value="1"/>
</dbReference>
<dbReference type="Proteomes" id="UP000008672">
    <property type="component" value="Unassembled WGS sequence"/>
</dbReference>
<dbReference type="AlphaFoldDB" id="H2ZYW3"/>
<reference evidence="2" key="1">
    <citation type="submission" date="2011-08" db="EMBL/GenBank/DDBJ databases">
        <title>The draft genome of Latimeria chalumnae.</title>
        <authorList>
            <person name="Di Palma F."/>
            <person name="Alfoldi J."/>
            <person name="Johnson J."/>
            <person name="Berlin A."/>
            <person name="Gnerre S."/>
            <person name="Jaffe D."/>
            <person name="MacCallum I."/>
            <person name="Young S."/>
            <person name="Walker B.J."/>
            <person name="Lander E."/>
            <person name="Lindblad-Toh K."/>
        </authorList>
    </citation>
    <scope>NUCLEOTIDE SEQUENCE [LARGE SCALE GENOMIC DNA]</scope>
    <source>
        <strain evidence="2">Wild caught</strain>
    </source>
</reference>
<dbReference type="Ensembl" id="ENSLACT00000002604.1">
    <property type="protein sequence ID" value="ENSLACP00000002584.1"/>
    <property type="gene ID" value="ENSLACG00000002309.1"/>
</dbReference>
<dbReference type="InterPro" id="IPR052055">
    <property type="entry name" value="Hepadnavirus_pol/RT"/>
</dbReference>
<dbReference type="PANTHER" id="PTHR33050:SF7">
    <property type="entry name" value="RIBONUCLEASE H"/>
    <property type="match status" value="1"/>
</dbReference>
<dbReference type="InterPro" id="IPR043502">
    <property type="entry name" value="DNA/RNA_pol_sf"/>
</dbReference>
<dbReference type="PANTHER" id="PTHR33050">
    <property type="entry name" value="REVERSE TRANSCRIPTASE DOMAIN-CONTAINING PROTEIN"/>
    <property type="match status" value="1"/>
</dbReference>